<dbReference type="Proteomes" id="UP000323129">
    <property type="component" value="Unassembled WGS sequence"/>
</dbReference>
<sequence length="473" mass="52621">MLASEVLLQSSALKPMIKKRVKRGLPKSWSAFEIAYPIRRNILQSADPTLFTFKDTQERFNKERGFRGENHSLEYSNSMLLEFAKCKNDPIYFIENYCHITTANGLQLINLRDFQVEAIETIHKNNKVLGLTSRQASKTTIVACYLAWCLCFQEYYQAGILSHTIQGSETILSRVYQILSNLPDFLAPCIVSKSKGFIETTTGVSIEAFASSGASLRGQTLALCYVDEASHLQVDLSVFYPEVVAPACSFRNSKVIMTTTPRGSDYFKTLWDGSKKILGLGGNGFATFTALWNDIPENLFCYTEPNNPIFDNGKSFKAGKLAASNLSQFQVEYECSFAAVANTLIDPISLASLVAGDVLDNSDSSLKIYEYPIEGRRYVIGFDPAGQTNHDYSVAVVYSIDHEKVVAVMRDNSSSIDEIAMMVGNLASIYGNAFIIPEVGDKHAIAQHILGLLHEEFDGELRFYTTRRAQSSK</sequence>
<protein>
    <recommendedName>
        <fullName evidence="3">Terminase</fullName>
    </recommendedName>
</protein>
<dbReference type="RefSeq" id="WP_115578162.1">
    <property type="nucleotide sequence ID" value="NZ_NMUS01000105.1"/>
</dbReference>
<organism evidence="1 2">
    <name type="scientific">Aeromonas veronii</name>
    <dbReference type="NCBI Taxonomy" id="654"/>
    <lineage>
        <taxon>Bacteria</taxon>
        <taxon>Pseudomonadati</taxon>
        <taxon>Pseudomonadota</taxon>
        <taxon>Gammaproteobacteria</taxon>
        <taxon>Aeromonadales</taxon>
        <taxon>Aeromonadaceae</taxon>
        <taxon>Aeromonas</taxon>
    </lineage>
</organism>
<dbReference type="Gene3D" id="3.30.420.240">
    <property type="match status" value="1"/>
</dbReference>
<proteinExistence type="predicted"/>
<evidence type="ECO:0008006" key="3">
    <source>
        <dbReference type="Google" id="ProtNLM"/>
    </source>
</evidence>
<dbReference type="InterPro" id="IPR027417">
    <property type="entry name" value="P-loop_NTPase"/>
</dbReference>
<dbReference type="Gene3D" id="3.40.50.300">
    <property type="entry name" value="P-loop containing nucleotide triphosphate hydrolases"/>
    <property type="match status" value="1"/>
</dbReference>
<reference evidence="1 2" key="1">
    <citation type="submission" date="2017-08" db="EMBL/GenBank/DDBJ databases">
        <title>Aeromonas veronii bv sobria strain NS22 whole genome sequencing.</title>
        <authorList>
            <person name="Katharios P."/>
            <person name="Ha V.Q."/>
            <person name="Smyrli M."/>
        </authorList>
    </citation>
    <scope>NUCLEOTIDE SEQUENCE [LARGE SCALE GENOMIC DNA]</scope>
    <source>
        <strain evidence="1 2">NS22</strain>
    </source>
</reference>
<keyword evidence="2" id="KW-1185">Reference proteome</keyword>
<gene>
    <name evidence="1" type="ORF">CJF24_21410</name>
</gene>
<evidence type="ECO:0000313" key="1">
    <source>
        <dbReference type="EMBL" id="TYD40059.1"/>
    </source>
</evidence>
<dbReference type="Pfam" id="PF03237">
    <property type="entry name" value="Terminase_6N"/>
    <property type="match status" value="1"/>
</dbReference>
<comment type="caution">
    <text evidence="1">The sequence shown here is derived from an EMBL/GenBank/DDBJ whole genome shotgun (WGS) entry which is preliminary data.</text>
</comment>
<evidence type="ECO:0000313" key="2">
    <source>
        <dbReference type="Proteomes" id="UP000323129"/>
    </source>
</evidence>
<name>A0ABY3MFX4_AERVE</name>
<dbReference type="EMBL" id="NQMC01000120">
    <property type="protein sequence ID" value="TYD40059.1"/>
    <property type="molecule type" value="Genomic_DNA"/>
</dbReference>
<accession>A0ABY3MFX4</accession>